<gene>
    <name evidence="6" type="ORF">HW115_09680</name>
</gene>
<feature type="coiled-coil region" evidence="2">
    <location>
        <begin position="98"/>
        <end position="125"/>
    </location>
</feature>
<dbReference type="Pfam" id="PF25954">
    <property type="entry name" value="Beta-barrel_RND_2"/>
    <property type="match status" value="1"/>
</dbReference>
<evidence type="ECO:0000256" key="2">
    <source>
        <dbReference type="SAM" id="Coils"/>
    </source>
</evidence>
<dbReference type="GO" id="GO:1990281">
    <property type="term" value="C:efflux pump complex"/>
    <property type="evidence" value="ECO:0007669"/>
    <property type="project" value="TreeGrafter"/>
</dbReference>
<dbReference type="RefSeq" id="WP_178932418.1">
    <property type="nucleotide sequence ID" value="NZ_JACBAZ010000003.1"/>
</dbReference>
<comment type="caution">
    <text evidence="6">The sequence shown here is derived from an EMBL/GenBank/DDBJ whole genome shotgun (WGS) entry which is preliminary data.</text>
</comment>
<feature type="signal peptide" evidence="3">
    <location>
        <begin position="1"/>
        <end position="21"/>
    </location>
</feature>
<accession>A0A851GJ33</accession>
<organism evidence="6 7">
    <name type="scientific">Oceaniferula marina</name>
    <dbReference type="NCBI Taxonomy" id="2748318"/>
    <lineage>
        <taxon>Bacteria</taxon>
        <taxon>Pseudomonadati</taxon>
        <taxon>Verrucomicrobiota</taxon>
        <taxon>Verrucomicrobiia</taxon>
        <taxon>Verrucomicrobiales</taxon>
        <taxon>Verrucomicrobiaceae</taxon>
        <taxon>Oceaniferula</taxon>
    </lineage>
</organism>
<dbReference type="Gene3D" id="2.40.30.170">
    <property type="match status" value="1"/>
</dbReference>
<dbReference type="Proteomes" id="UP000557872">
    <property type="component" value="Unassembled WGS sequence"/>
</dbReference>
<dbReference type="EMBL" id="JACBAZ010000003">
    <property type="protein sequence ID" value="NWK55881.1"/>
    <property type="molecule type" value="Genomic_DNA"/>
</dbReference>
<dbReference type="InterPro" id="IPR058792">
    <property type="entry name" value="Beta-barrel_RND_2"/>
</dbReference>
<dbReference type="AlphaFoldDB" id="A0A851GJ33"/>
<reference evidence="6 7" key="1">
    <citation type="submission" date="2020-07" db="EMBL/GenBank/DDBJ databases">
        <title>Roseicoccus Jingziensis gen. nov., sp. nov., isolated from coastal seawater.</title>
        <authorList>
            <person name="Feng X."/>
        </authorList>
    </citation>
    <scope>NUCLEOTIDE SEQUENCE [LARGE SCALE GENOMIC DNA]</scope>
    <source>
        <strain evidence="6 7">N1E253</strain>
    </source>
</reference>
<protein>
    <submittedName>
        <fullName evidence="6">Efflux RND transporter periplasmic adaptor subunit</fullName>
    </submittedName>
</protein>
<feature type="domain" description="CusB-like beta-barrel" evidence="4">
    <location>
        <begin position="177"/>
        <end position="240"/>
    </location>
</feature>
<dbReference type="PANTHER" id="PTHR30469">
    <property type="entry name" value="MULTIDRUG RESISTANCE PROTEIN MDTA"/>
    <property type="match status" value="1"/>
</dbReference>
<dbReference type="PANTHER" id="PTHR30469:SF15">
    <property type="entry name" value="HLYD FAMILY OF SECRETION PROTEINS"/>
    <property type="match status" value="1"/>
</dbReference>
<dbReference type="InterPro" id="IPR058647">
    <property type="entry name" value="BSH_CzcB-like"/>
</dbReference>
<dbReference type="SUPFAM" id="SSF111369">
    <property type="entry name" value="HlyD-like secretion proteins"/>
    <property type="match status" value="1"/>
</dbReference>
<evidence type="ECO:0000259" key="5">
    <source>
        <dbReference type="Pfam" id="PF25973"/>
    </source>
</evidence>
<dbReference type="InterPro" id="IPR006143">
    <property type="entry name" value="RND_pump_MFP"/>
</dbReference>
<dbReference type="Pfam" id="PF25973">
    <property type="entry name" value="BSH_CzcB"/>
    <property type="match status" value="1"/>
</dbReference>
<proteinExistence type="inferred from homology"/>
<keyword evidence="7" id="KW-1185">Reference proteome</keyword>
<comment type="similarity">
    <text evidence="1">Belongs to the membrane fusion protein (MFP) (TC 8.A.1) family.</text>
</comment>
<keyword evidence="2" id="KW-0175">Coiled coil</keyword>
<dbReference type="NCBIfam" id="TIGR01730">
    <property type="entry name" value="RND_mfp"/>
    <property type="match status" value="1"/>
</dbReference>
<evidence type="ECO:0000313" key="6">
    <source>
        <dbReference type="EMBL" id="NWK55881.1"/>
    </source>
</evidence>
<dbReference type="Gene3D" id="1.10.287.470">
    <property type="entry name" value="Helix hairpin bin"/>
    <property type="match status" value="1"/>
</dbReference>
<dbReference type="Gene3D" id="2.40.50.100">
    <property type="match status" value="1"/>
</dbReference>
<sequence length="246" mass="27713">MMIRSMMILGGLAVWLPCAQADVWVEGTSQPYERITISSPVEEIVESVEVEEGDVVEKGSVLAKLFSTREKLEVKRLGHMIVKAEEDARTARELFEKKIKSRSNLLEMEAELKRLQVELEMAQYSVDQRVVKAPVSGTVVYRLKDPGEAIGRVEPLFEIINASKMKLVFFLSTKHLSILKEGMEVAVVFPELPAVGEQKAKLMFVDPQLDSRSGLFRVRFELDNQTLKAKPGLRVKVKLPETENGK</sequence>
<evidence type="ECO:0000313" key="7">
    <source>
        <dbReference type="Proteomes" id="UP000557872"/>
    </source>
</evidence>
<evidence type="ECO:0000259" key="4">
    <source>
        <dbReference type="Pfam" id="PF25954"/>
    </source>
</evidence>
<name>A0A851GJ33_9BACT</name>
<feature type="chain" id="PRO_5032555017" evidence="3">
    <location>
        <begin position="22"/>
        <end position="246"/>
    </location>
</feature>
<evidence type="ECO:0000256" key="3">
    <source>
        <dbReference type="SAM" id="SignalP"/>
    </source>
</evidence>
<evidence type="ECO:0000256" key="1">
    <source>
        <dbReference type="ARBA" id="ARBA00009477"/>
    </source>
</evidence>
<keyword evidence="3" id="KW-0732">Signal</keyword>
<dbReference type="GO" id="GO:0015562">
    <property type="term" value="F:efflux transmembrane transporter activity"/>
    <property type="evidence" value="ECO:0007669"/>
    <property type="project" value="TreeGrafter"/>
</dbReference>
<feature type="domain" description="CzcB-like barrel-sandwich hybrid" evidence="5">
    <location>
        <begin position="36"/>
        <end position="159"/>
    </location>
</feature>